<sequence>MTMDSDQQRRIRVLVVEDGDEYITNLTTFVAEGIDYRQAKSGGRACEMIVGEQPDVVFLDMRFDRTPVEELLGDMVQLTGRFNGDIGRARHFQQDNQGLFILRALRDAGYQRPVILSYDFGAEEKRFRALSSKDPGLHYCPDYADASTIRRTILGAVGAG</sequence>
<name>A0A0C1ZXJ3_9BACT</name>
<dbReference type="InterPro" id="IPR011006">
    <property type="entry name" value="CheY-like_superfamily"/>
</dbReference>
<dbReference type="Proteomes" id="UP000031599">
    <property type="component" value="Unassembled WGS sequence"/>
</dbReference>
<dbReference type="EMBL" id="JMCC02000046">
    <property type="protein sequence ID" value="KIG15863.1"/>
    <property type="molecule type" value="Genomic_DNA"/>
</dbReference>
<dbReference type="AlphaFoldDB" id="A0A0C1ZXJ3"/>
<comment type="caution">
    <text evidence="1">The sequence shown here is derived from an EMBL/GenBank/DDBJ whole genome shotgun (WGS) entry which is preliminary data.</text>
</comment>
<gene>
    <name evidence="1" type="ORF">DB30_05170</name>
</gene>
<proteinExistence type="predicted"/>
<dbReference type="SUPFAM" id="SSF52172">
    <property type="entry name" value="CheY-like"/>
    <property type="match status" value="1"/>
</dbReference>
<evidence type="ECO:0008006" key="3">
    <source>
        <dbReference type="Google" id="ProtNLM"/>
    </source>
</evidence>
<evidence type="ECO:0000313" key="2">
    <source>
        <dbReference type="Proteomes" id="UP000031599"/>
    </source>
</evidence>
<dbReference type="Gene3D" id="3.40.50.2300">
    <property type="match status" value="1"/>
</dbReference>
<organism evidence="1 2">
    <name type="scientific">Enhygromyxa salina</name>
    <dbReference type="NCBI Taxonomy" id="215803"/>
    <lineage>
        <taxon>Bacteria</taxon>
        <taxon>Pseudomonadati</taxon>
        <taxon>Myxococcota</taxon>
        <taxon>Polyangia</taxon>
        <taxon>Nannocystales</taxon>
        <taxon>Nannocystaceae</taxon>
        <taxon>Enhygromyxa</taxon>
    </lineage>
</organism>
<reference evidence="1 2" key="1">
    <citation type="submission" date="2014-12" db="EMBL/GenBank/DDBJ databases">
        <title>Genome assembly of Enhygromyxa salina DSM 15201.</title>
        <authorList>
            <person name="Sharma G."/>
            <person name="Subramanian S."/>
        </authorList>
    </citation>
    <scope>NUCLEOTIDE SEQUENCE [LARGE SCALE GENOMIC DNA]</scope>
    <source>
        <strain evidence="1 2">DSM 15201</strain>
    </source>
</reference>
<accession>A0A0C1ZXJ3</accession>
<protein>
    <recommendedName>
        <fullName evidence="3">Response regulatory domain-containing protein</fullName>
    </recommendedName>
</protein>
<evidence type="ECO:0000313" key="1">
    <source>
        <dbReference type="EMBL" id="KIG15863.1"/>
    </source>
</evidence>